<dbReference type="GO" id="GO:0052689">
    <property type="term" value="F:carboxylic ester hydrolase activity"/>
    <property type="evidence" value="ECO:0007669"/>
    <property type="project" value="TreeGrafter"/>
</dbReference>
<comment type="similarity">
    <text evidence="1">Belongs to the AB hydrolase superfamily. AB hydrolase 2 family.</text>
</comment>
<dbReference type="AlphaFoldDB" id="A0A7R8W6B0"/>
<keyword evidence="3" id="KW-0378">Hydrolase</keyword>
<reference evidence="4" key="1">
    <citation type="submission" date="2020-11" db="EMBL/GenBank/DDBJ databases">
        <authorList>
            <person name="Tran Van P."/>
        </authorList>
    </citation>
    <scope>NUCLEOTIDE SEQUENCE</scope>
</reference>
<protein>
    <recommendedName>
        <fullName evidence="2">palmitoyl-protein hydrolase</fullName>
        <ecNumber evidence="2">3.1.2.22</ecNumber>
    </recommendedName>
</protein>
<dbReference type="EMBL" id="OB660659">
    <property type="protein sequence ID" value="CAD7225767.1"/>
    <property type="molecule type" value="Genomic_DNA"/>
</dbReference>
<dbReference type="SUPFAM" id="SSF53474">
    <property type="entry name" value="alpha/beta-Hydrolases"/>
    <property type="match status" value="1"/>
</dbReference>
<gene>
    <name evidence="4" type="ORF">CTOB1V02_LOCUS3699</name>
</gene>
<accession>A0A7R8W6B0</accession>
<organism evidence="4">
    <name type="scientific">Cyprideis torosa</name>
    <dbReference type="NCBI Taxonomy" id="163714"/>
    <lineage>
        <taxon>Eukaryota</taxon>
        <taxon>Metazoa</taxon>
        <taxon>Ecdysozoa</taxon>
        <taxon>Arthropoda</taxon>
        <taxon>Crustacea</taxon>
        <taxon>Oligostraca</taxon>
        <taxon>Ostracoda</taxon>
        <taxon>Podocopa</taxon>
        <taxon>Podocopida</taxon>
        <taxon>Cytherocopina</taxon>
        <taxon>Cytheroidea</taxon>
        <taxon>Cytherideidae</taxon>
        <taxon>Cyprideis</taxon>
    </lineage>
</organism>
<dbReference type="PANTHER" id="PTHR10655">
    <property type="entry name" value="LYSOPHOSPHOLIPASE-RELATED"/>
    <property type="match status" value="1"/>
</dbReference>
<dbReference type="EC" id="3.1.2.22" evidence="2"/>
<evidence type="ECO:0000256" key="1">
    <source>
        <dbReference type="ARBA" id="ARBA00006499"/>
    </source>
</evidence>
<dbReference type="GO" id="GO:0005737">
    <property type="term" value="C:cytoplasm"/>
    <property type="evidence" value="ECO:0007669"/>
    <property type="project" value="TreeGrafter"/>
</dbReference>
<dbReference type="PANTHER" id="PTHR10655:SF17">
    <property type="entry name" value="LYSOPHOSPHOLIPASE-LIKE PROTEIN 1"/>
    <property type="match status" value="1"/>
</dbReference>
<evidence type="ECO:0000313" key="4">
    <source>
        <dbReference type="EMBL" id="CAD7225767.1"/>
    </source>
</evidence>
<dbReference type="InterPro" id="IPR003140">
    <property type="entry name" value="PLipase/COase/thioEstase"/>
</dbReference>
<evidence type="ECO:0000256" key="2">
    <source>
        <dbReference type="ARBA" id="ARBA00012423"/>
    </source>
</evidence>
<dbReference type="GO" id="GO:0008474">
    <property type="term" value="F:palmitoyl-(protein) hydrolase activity"/>
    <property type="evidence" value="ECO:0007669"/>
    <property type="project" value="UniProtKB-EC"/>
</dbReference>
<dbReference type="Pfam" id="PF02230">
    <property type="entry name" value="Abhydrolase_2"/>
    <property type="match status" value="1"/>
</dbReference>
<proteinExistence type="inferred from homology"/>
<name>A0A7R8W6B0_9CRUS</name>
<dbReference type="Gene3D" id="3.40.50.1820">
    <property type="entry name" value="alpha/beta hydrolase"/>
    <property type="match status" value="1"/>
</dbReference>
<sequence>MDLRIAARVSSVGGTPVRQAIIFLHGTEGDGFLVYDDVKQFFGSEEKMKLLYTEIIFPTAPEQKYTPLLEDRWNAWYDREGVPINSCEKFETVAYGAGLVANLIVGLEAKGIPRNKIILGGRSSGGSMAIFVGYHFLPGLGGIFAVSSHIHKESFLFKDIRRDPSGSLPPLLMYNWKADTYILHCWGKTTYDKLSELGVKGEFRSVRGIHVGMDVEEVKGIFDWCKSIFVSVLRESFLGQGFSPSP</sequence>
<dbReference type="InterPro" id="IPR029058">
    <property type="entry name" value="AB_hydrolase_fold"/>
</dbReference>
<dbReference type="OrthoDB" id="2418081at2759"/>
<dbReference type="InterPro" id="IPR050565">
    <property type="entry name" value="LYPA1-2/EST-like"/>
</dbReference>
<evidence type="ECO:0000256" key="3">
    <source>
        <dbReference type="ARBA" id="ARBA00022801"/>
    </source>
</evidence>